<feature type="region of interest" description="Disordered" evidence="1">
    <location>
        <begin position="519"/>
        <end position="559"/>
    </location>
</feature>
<dbReference type="Pfam" id="PF08757">
    <property type="entry name" value="CotH"/>
    <property type="match status" value="1"/>
</dbReference>
<feature type="compositionally biased region" description="Low complexity" evidence="1">
    <location>
        <begin position="550"/>
        <end position="559"/>
    </location>
</feature>
<dbReference type="EMBL" id="JAAAIL010000834">
    <property type="protein sequence ID" value="KAG0272915.1"/>
    <property type="molecule type" value="Genomic_DNA"/>
</dbReference>
<proteinExistence type="predicted"/>
<evidence type="ECO:0000256" key="1">
    <source>
        <dbReference type="SAM" id="MobiDB-lite"/>
    </source>
</evidence>
<dbReference type="Proteomes" id="UP001194580">
    <property type="component" value="Unassembled WGS sequence"/>
</dbReference>
<accession>A0AAD4DA42</accession>
<dbReference type="PANTHER" id="PTHR40050">
    <property type="entry name" value="INNER SPORE COAT PROTEIN H"/>
    <property type="match status" value="1"/>
</dbReference>
<reference evidence="2" key="1">
    <citation type="journal article" date="2020" name="Fungal Divers.">
        <title>Resolving the Mortierellaceae phylogeny through synthesis of multi-gene phylogenetics and phylogenomics.</title>
        <authorList>
            <person name="Vandepol N."/>
            <person name="Liber J."/>
            <person name="Desiro A."/>
            <person name="Na H."/>
            <person name="Kennedy M."/>
            <person name="Barry K."/>
            <person name="Grigoriev I.V."/>
            <person name="Miller A.N."/>
            <person name="O'Donnell K."/>
            <person name="Stajich J.E."/>
            <person name="Bonito G."/>
        </authorList>
    </citation>
    <scope>NUCLEOTIDE SEQUENCE</scope>
    <source>
        <strain evidence="2">NRRL 28262</strain>
    </source>
</reference>
<dbReference type="InterPro" id="IPR014867">
    <property type="entry name" value="Spore_coat_CotH_CotH2/3/7"/>
</dbReference>
<comment type="caution">
    <text evidence="2">The sequence shown here is derived from an EMBL/GenBank/DDBJ whole genome shotgun (WGS) entry which is preliminary data.</text>
</comment>
<evidence type="ECO:0000313" key="3">
    <source>
        <dbReference type="Proteomes" id="UP001194580"/>
    </source>
</evidence>
<evidence type="ECO:0000313" key="2">
    <source>
        <dbReference type="EMBL" id="KAG0272915.1"/>
    </source>
</evidence>
<keyword evidence="3" id="KW-1185">Reference proteome</keyword>
<dbReference type="PANTHER" id="PTHR40050:SF1">
    <property type="entry name" value="INNER SPORE COAT PROTEIN H"/>
    <property type="match status" value="1"/>
</dbReference>
<dbReference type="AlphaFoldDB" id="A0AAD4DA42"/>
<gene>
    <name evidence="2" type="ORF">BGZ95_011288</name>
</gene>
<sequence length="584" mass="65121">MAHDHCHFFAIIYIYTNAHKFTFNVIGYPSAPKNTFGVSIDGAITQLVADETTFPVWKGIVPTATSSVSYQYVELNAAGTAVKTESFSRTLPNVDSTSSYNEFFERPTTKFAVPSIPYTYLATWPSYTKIFNDDEIATIHVIADAAQMAILNANPTASSKDKPDIRVTFRWIDHNEIYTQHNISFMNSGKSSMEHRKQSWRFDFDTDYKQNFFSRPHIKLRSGASDPTMLRERTYIDLLNSAGIPTQQWQYVRLFVNSQPYGLFLMVDDIRKSFIKQTIHGGDPSIVRGSMVQMNAPGGNIEADLIYRGPTSANYREGYDMINIGNNPITNPFQQLIAFMKDLQDFNPATTPNPIAYWNDTRLDLDGFLRCMALEYLTGAFDNYWRSGSNYFMYFNPTLGAQGKWQWIPTDFDGTLGNGYSGSTLLSYQTWTLKELVQTVFKPEALFPRIMAHNQMLSLDYHWDVSINRTGPGKFNGFTFDDFNNNLVNTTSHMSYSIKGWITDMSNLVSTQLKFEIPAGVQNRVDPPPKPTKGSGKKGGDVGDDGGDDGNASKNGAATGRSVAGGAVAAAAVVGVASLVSFLL</sequence>
<protein>
    <recommendedName>
        <fullName evidence="4">Coth-domain-containing protein</fullName>
    </recommendedName>
</protein>
<evidence type="ECO:0008006" key="4">
    <source>
        <dbReference type="Google" id="ProtNLM"/>
    </source>
</evidence>
<organism evidence="2 3">
    <name type="scientific">Linnemannia exigua</name>
    <dbReference type="NCBI Taxonomy" id="604196"/>
    <lineage>
        <taxon>Eukaryota</taxon>
        <taxon>Fungi</taxon>
        <taxon>Fungi incertae sedis</taxon>
        <taxon>Mucoromycota</taxon>
        <taxon>Mortierellomycotina</taxon>
        <taxon>Mortierellomycetes</taxon>
        <taxon>Mortierellales</taxon>
        <taxon>Mortierellaceae</taxon>
        <taxon>Linnemannia</taxon>
    </lineage>
</organism>
<name>A0AAD4DA42_9FUNG</name>